<dbReference type="HOGENOM" id="CLU_1067131_0_0_1"/>
<organism evidence="2 3">
    <name type="scientific">Setaria italica</name>
    <name type="common">Foxtail millet</name>
    <name type="synonym">Panicum italicum</name>
    <dbReference type="NCBI Taxonomy" id="4555"/>
    <lineage>
        <taxon>Eukaryota</taxon>
        <taxon>Viridiplantae</taxon>
        <taxon>Streptophyta</taxon>
        <taxon>Embryophyta</taxon>
        <taxon>Tracheophyta</taxon>
        <taxon>Spermatophyta</taxon>
        <taxon>Magnoliopsida</taxon>
        <taxon>Liliopsida</taxon>
        <taxon>Poales</taxon>
        <taxon>Poaceae</taxon>
        <taxon>PACMAD clade</taxon>
        <taxon>Panicoideae</taxon>
        <taxon>Panicodae</taxon>
        <taxon>Paniceae</taxon>
        <taxon>Cenchrinae</taxon>
        <taxon>Setaria</taxon>
    </lineage>
</organism>
<accession>K3YV28</accession>
<dbReference type="Gramene" id="KQL31402">
    <property type="protein sequence ID" value="KQL31402"/>
    <property type="gene ID" value="SETIT_018124mg"/>
</dbReference>
<evidence type="ECO:0000256" key="1">
    <source>
        <dbReference type="SAM" id="MobiDB-lite"/>
    </source>
</evidence>
<proteinExistence type="predicted"/>
<feature type="region of interest" description="Disordered" evidence="1">
    <location>
        <begin position="61"/>
        <end position="96"/>
    </location>
</feature>
<sequence>MPAGAAAEASAAVGPEARVALAEVYLAGRGVAAPGLELPGRGRDAVGARLGVEVPHALRHGLHGARSPGAVPSALRRRRGHERAERRVPHGHPAGVPRRAAALLEQHGRVLLPQERVVPVADETGAQLHGAAGGPGAEGGEPGDGGADAAGADGGREVGAALVEADEGGVRWGGEVGVGGVGRAVGDRGEHGVHTRGVLGGGGVAPLRAPGVHERRVVVGAAVRARQEQQREDDGEERCCGDARGHALLCFPARVALSGQA</sequence>
<dbReference type="InParanoid" id="K3YV28"/>
<protein>
    <submittedName>
        <fullName evidence="2">Uncharacterized protein</fullName>
    </submittedName>
</protein>
<name>K3YV28_SETIT</name>
<dbReference type="AlphaFoldDB" id="K3YV28"/>
<keyword evidence="3" id="KW-1185">Reference proteome</keyword>
<feature type="compositionally biased region" description="Gly residues" evidence="1">
    <location>
        <begin position="131"/>
        <end position="148"/>
    </location>
</feature>
<feature type="region of interest" description="Disordered" evidence="1">
    <location>
        <begin position="126"/>
        <end position="154"/>
    </location>
</feature>
<reference evidence="3" key="1">
    <citation type="journal article" date="2012" name="Nat. Biotechnol.">
        <title>Reference genome sequence of the model plant Setaria.</title>
        <authorList>
            <person name="Bennetzen J.L."/>
            <person name="Schmutz J."/>
            <person name="Wang H."/>
            <person name="Percifield R."/>
            <person name="Hawkins J."/>
            <person name="Pontaroli A.C."/>
            <person name="Estep M."/>
            <person name="Feng L."/>
            <person name="Vaughn J.N."/>
            <person name="Grimwood J."/>
            <person name="Jenkins J."/>
            <person name="Barry K."/>
            <person name="Lindquist E."/>
            <person name="Hellsten U."/>
            <person name="Deshpande S."/>
            <person name="Wang X."/>
            <person name="Wu X."/>
            <person name="Mitros T."/>
            <person name="Triplett J."/>
            <person name="Yang X."/>
            <person name="Ye C.Y."/>
            <person name="Mauro-Herrera M."/>
            <person name="Wang L."/>
            <person name="Li P."/>
            <person name="Sharma M."/>
            <person name="Sharma R."/>
            <person name="Ronald P.C."/>
            <person name="Panaud O."/>
            <person name="Kellogg E.A."/>
            <person name="Brutnell T.P."/>
            <person name="Doust A.N."/>
            <person name="Tuskan G.A."/>
            <person name="Rokhsar D."/>
            <person name="Devos K.M."/>
        </authorList>
    </citation>
    <scope>NUCLEOTIDE SEQUENCE [LARGE SCALE GENOMIC DNA]</scope>
    <source>
        <strain evidence="3">cv. Yugu1</strain>
    </source>
</reference>
<dbReference type="Proteomes" id="UP000004995">
    <property type="component" value="Unassembled WGS sequence"/>
</dbReference>
<dbReference type="EMBL" id="AGNK02000541">
    <property type="status" value="NOT_ANNOTATED_CDS"/>
    <property type="molecule type" value="Genomic_DNA"/>
</dbReference>
<evidence type="ECO:0000313" key="3">
    <source>
        <dbReference type="Proteomes" id="UP000004995"/>
    </source>
</evidence>
<dbReference type="EnsemblPlants" id="KQL31402">
    <property type="protein sequence ID" value="KQL31402"/>
    <property type="gene ID" value="SETIT_018124mg"/>
</dbReference>
<evidence type="ECO:0000313" key="2">
    <source>
        <dbReference type="EnsemblPlants" id="KQL31402"/>
    </source>
</evidence>
<reference evidence="2" key="2">
    <citation type="submission" date="2018-08" db="UniProtKB">
        <authorList>
            <consortium name="EnsemblPlants"/>
        </authorList>
    </citation>
    <scope>IDENTIFICATION</scope>
    <source>
        <strain evidence="2">Yugu1</strain>
    </source>
</reference>